<sequence>MAHISTVTAMLLAYALAALLATVSAQVEAPAPAPDAGGAVSLTLPAAVVVSSILLSVVALSRH</sequence>
<evidence type="ECO:0000313" key="4">
    <source>
        <dbReference type="Proteomes" id="UP000250235"/>
    </source>
</evidence>
<reference evidence="3 4" key="1">
    <citation type="journal article" date="2015" name="Proc. Natl. Acad. Sci. U.S.A.">
        <title>The resurrection genome of Boea hygrometrica: A blueprint for survival of dehydration.</title>
        <authorList>
            <person name="Xiao L."/>
            <person name="Yang G."/>
            <person name="Zhang L."/>
            <person name="Yang X."/>
            <person name="Zhao S."/>
            <person name="Ji Z."/>
            <person name="Zhou Q."/>
            <person name="Hu M."/>
            <person name="Wang Y."/>
            <person name="Chen M."/>
            <person name="Xu Y."/>
            <person name="Jin H."/>
            <person name="Xiao X."/>
            <person name="Hu G."/>
            <person name="Bao F."/>
            <person name="Hu Y."/>
            <person name="Wan P."/>
            <person name="Li L."/>
            <person name="Deng X."/>
            <person name="Kuang T."/>
            <person name="Xiang C."/>
            <person name="Zhu J.K."/>
            <person name="Oliver M.J."/>
            <person name="He Y."/>
        </authorList>
    </citation>
    <scope>NUCLEOTIDE SEQUENCE [LARGE SCALE GENOMIC DNA]</scope>
    <source>
        <strain evidence="4">cv. XS01</strain>
    </source>
</reference>
<dbReference type="Proteomes" id="UP000250235">
    <property type="component" value="Unassembled WGS sequence"/>
</dbReference>
<organism evidence="3 4">
    <name type="scientific">Dorcoceras hygrometricum</name>
    <dbReference type="NCBI Taxonomy" id="472368"/>
    <lineage>
        <taxon>Eukaryota</taxon>
        <taxon>Viridiplantae</taxon>
        <taxon>Streptophyta</taxon>
        <taxon>Embryophyta</taxon>
        <taxon>Tracheophyta</taxon>
        <taxon>Spermatophyta</taxon>
        <taxon>Magnoliopsida</taxon>
        <taxon>eudicotyledons</taxon>
        <taxon>Gunneridae</taxon>
        <taxon>Pentapetalae</taxon>
        <taxon>asterids</taxon>
        <taxon>lamiids</taxon>
        <taxon>Lamiales</taxon>
        <taxon>Gesneriaceae</taxon>
        <taxon>Didymocarpoideae</taxon>
        <taxon>Trichosporeae</taxon>
        <taxon>Loxocarpinae</taxon>
        <taxon>Dorcoceras</taxon>
    </lineage>
</organism>
<protein>
    <submittedName>
        <fullName evidence="3">Uncharacterized protein</fullName>
    </submittedName>
</protein>
<evidence type="ECO:0000256" key="1">
    <source>
        <dbReference type="SAM" id="Phobius"/>
    </source>
</evidence>
<feature type="chain" id="PRO_5016435980" evidence="2">
    <location>
        <begin position="26"/>
        <end position="63"/>
    </location>
</feature>
<dbReference type="EMBL" id="KQ995682">
    <property type="protein sequence ID" value="KZV46291.1"/>
    <property type="molecule type" value="Genomic_DNA"/>
</dbReference>
<keyword evidence="1" id="KW-0812">Transmembrane</keyword>
<proteinExistence type="predicted"/>
<feature type="transmembrane region" description="Helical" evidence="1">
    <location>
        <begin position="41"/>
        <end position="60"/>
    </location>
</feature>
<accession>A0A2Z7CGV6</accession>
<evidence type="ECO:0000256" key="2">
    <source>
        <dbReference type="SAM" id="SignalP"/>
    </source>
</evidence>
<name>A0A2Z7CGV6_9LAMI</name>
<keyword evidence="2" id="KW-0732">Signal</keyword>
<keyword evidence="1" id="KW-1133">Transmembrane helix</keyword>
<dbReference type="AlphaFoldDB" id="A0A2Z7CGV6"/>
<gene>
    <name evidence="3" type="ORF">F511_22197</name>
</gene>
<evidence type="ECO:0000313" key="3">
    <source>
        <dbReference type="EMBL" id="KZV46291.1"/>
    </source>
</evidence>
<keyword evidence="1" id="KW-0472">Membrane</keyword>
<dbReference type="PANTHER" id="PTHR33659:SF11">
    <property type="entry name" value="TRANSMEMBRANE PROTEIN"/>
    <property type="match status" value="1"/>
</dbReference>
<dbReference type="PANTHER" id="PTHR33659">
    <property type="entry name" value="PROTEIN, PUTATIVE-RELATED-RELATED"/>
    <property type="match status" value="1"/>
</dbReference>
<keyword evidence="4" id="KW-1185">Reference proteome</keyword>
<feature type="signal peptide" evidence="2">
    <location>
        <begin position="1"/>
        <end position="25"/>
    </location>
</feature>